<feature type="transmembrane region" description="Helical" evidence="5">
    <location>
        <begin position="177"/>
        <end position="201"/>
    </location>
</feature>
<protein>
    <recommendedName>
        <fullName evidence="6">CWH43-like N-terminal domain-containing protein</fullName>
    </recommendedName>
</protein>
<evidence type="ECO:0000313" key="8">
    <source>
        <dbReference type="Proteomes" id="UP000285146"/>
    </source>
</evidence>
<evidence type="ECO:0000256" key="5">
    <source>
        <dbReference type="SAM" id="Phobius"/>
    </source>
</evidence>
<name>A0A423VGC3_9PEZI</name>
<evidence type="ECO:0000313" key="7">
    <source>
        <dbReference type="EMBL" id="ROV90000.1"/>
    </source>
</evidence>
<evidence type="ECO:0000256" key="4">
    <source>
        <dbReference type="ARBA" id="ARBA00023136"/>
    </source>
</evidence>
<dbReference type="GO" id="GO:0012505">
    <property type="term" value="C:endomembrane system"/>
    <property type="evidence" value="ECO:0007669"/>
    <property type="project" value="UniProtKB-SubCell"/>
</dbReference>
<dbReference type="OrthoDB" id="10032492at2759"/>
<accession>A0A423VGC3</accession>
<feature type="transmembrane region" description="Helical" evidence="5">
    <location>
        <begin position="7"/>
        <end position="27"/>
    </location>
</feature>
<dbReference type="PANTHER" id="PTHR21324:SF2">
    <property type="entry name" value="EG:22E5.9 PROTEIN"/>
    <property type="match status" value="1"/>
</dbReference>
<gene>
    <name evidence="7" type="ORF">VPNG_10001</name>
</gene>
<comment type="caution">
    <text evidence="7">The sequence shown here is derived from an EMBL/GenBank/DDBJ whole genome shotgun (WGS) entry which is preliminary data.</text>
</comment>
<dbReference type="Proteomes" id="UP000285146">
    <property type="component" value="Unassembled WGS sequence"/>
</dbReference>
<sequence length="293" mass="32827">MRKFSIPYWIVPIISGCSWLGGLLAMLCEWIRQGRPHYAFLKPEQRFLYISDIGASSWGQPIFIATSAFMVVTFDLVFIGERWMRHTGRLAPNHSKGEKICSILSIVCSIIGAAGLILLTIFDTRDYPKVHDGMLGVFIGGYVVSAICVCIEYGLMGLLYRKHEHQSGVQTHHQHRILITSFAIKLIFILIEMSLAIAFGVTEYHGYYNKSAILEWIVALVYIFCEPTASIEPQGSSYNVWSYALDFLPATNYWARRTRGGLPPVKRPSEDSMEMAAESNTNAVGGPVYAPAF</sequence>
<dbReference type="PROSITE" id="PS51257">
    <property type="entry name" value="PROKAR_LIPOPROTEIN"/>
    <property type="match status" value="1"/>
</dbReference>
<keyword evidence="3 5" id="KW-1133">Transmembrane helix</keyword>
<comment type="subcellular location">
    <subcellularLocation>
        <location evidence="1">Endomembrane system</location>
        <topology evidence="1">Multi-pass membrane protein</topology>
    </subcellularLocation>
</comment>
<dbReference type="STRING" id="1230097.A0A423VGC3"/>
<dbReference type="InterPro" id="IPR019402">
    <property type="entry name" value="CWH43_N"/>
</dbReference>
<keyword evidence="8" id="KW-1185">Reference proteome</keyword>
<feature type="domain" description="CWH43-like N-terminal" evidence="6">
    <location>
        <begin position="8"/>
        <end position="225"/>
    </location>
</feature>
<proteinExistence type="predicted"/>
<keyword evidence="2 5" id="KW-0812">Transmembrane</keyword>
<evidence type="ECO:0000256" key="3">
    <source>
        <dbReference type="ARBA" id="ARBA00022989"/>
    </source>
</evidence>
<feature type="transmembrane region" description="Helical" evidence="5">
    <location>
        <begin position="58"/>
        <end position="79"/>
    </location>
</feature>
<keyword evidence="4 5" id="KW-0472">Membrane</keyword>
<organism evidence="7 8">
    <name type="scientific">Cytospora leucostoma</name>
    <dbReference type="NCBI Taxonomy" id="1230097"/>
    <lineage>
        <taxon>Eukaryota</taxon>
        <taxon>Fungi</taxon>
        <taxon>Dikarya</taxon>
        <taxon>Ascomycota</taxon>
        <taxon>Pezizomycotina</taxon>
        <taxon>Sordariomycetes</taxon>
        <taxon>Sordariomycetidae</taxon>
        <taxon>Diaporthales</taxon>
        <taxon>Cytosporaceae</taxon>
        <taxon>Cytospora</taxon>
    </lineage>
</organism>
<evidence type="ECO:0000256" key="2">
    <source>
        <dbReference type="ARBA" id="ARBA00022692"/>
    </source>
</evidence>
<dbReference type="InParanoid" id="A0A423VGC3"/>
<feature type="transmembrane region" description="Helical" evidence="5">
    <location>
        <begin position="100"/>
        <end position="122"/>
    </location>
</feature>
<reference evidence="7 8" key="1">
    <citation type="submission" date="2015-09" db="EMBL/GenBank/DDBJ databases">
        <title>Host preference determinants of Valsa canker pathogens revealed by comparative genomics.</title>
        <authorList>
            <person name="Yin Z."/>
            <person name="Huang L."/>
        </authorList>
    </citation>
    <scope>NUCLEOTIDE SEQUENCE [LARGE SCALE GENOMIC DNA]</scope>
    <source>
        <strain evidence="7 8">SXYLt</strain>
    </source>
</reference>
<dbReference type="Pfam" id="PF10277">
    <property type="entry name" value="Frag1"/>
    <property type="match status" value="1"/>
</dbReference>
<dbReference type="PANTHER" id="PTHR21324">
    <property type="entry name" value="FASTING-INDUCIBLE INTEGRAL MEMBRANE PROTEIN TM6P1-RELATED"/>
    <property type="match status" value="1"/>
</dbReference>
<dbReference type="EMBL" id="LKEB01000101">
    <property type="protein sequence ID" value="ROV90000.1"/>
    <property type="molecule type" value="Genomic_DNA"/>
</dbReference>
<dbReference type="InterPro" id="IPR050911">
    <property type="entry name" value="DRAM/TMEM150_Autophagy_Mod"/>
</dbReference>
<dbReference type="AlphaFoldDB" id="A0A423VGC3"/>
<dbReference type="GO" id="GO:0005886">
    <property type="term" value="C:plasma membrane"/>
    <property type="evidence" value="ECO:0007669"/>
    <property type="project" value="TreeGrafter"/>
</dbReference>
<evidence type="ECO:0000256" key="1">
    <source>
        <dbReference type="ARBA" id="ARBA00004127"/>
    </source>
</evidence>
<feature type="transmembrane region" description="Helical" evidence="5">
    <location>
        <begin position="134"/>
        <end position="156"/>
    </location>
</feature>
<evidence type="ECO:0000259" key="6">
    <source>
        <dbReference type="Pfam" id="PF10277"/>
    </source>
</evidence>
<dbReference type="FunCoup" id="A0A423VGC3">
    <property type="interactions" value="51"/>
</dbReference>